<organism evidence="1 2">
    <name type="scientific">Ureibacillus chungkukjangi</name>
    <dbReference type="NCBI Taxonomy" id="1202712"/>
    <lineage>
        <taxon>Bacteria</taxon>
        <taxon>Bacillati</taxon>
        <taxon>Bacillota</taxon>
        <taxon>Bacilli</taxon>
        <taxon>Bacillales</taxon>
        <taxon>Caryophanaceae</taxon>
        <taxon>Ureibacillus</taxon>
    </lineage>
</organism>
<gene>
    <name evidence="1" type="ORF">BJ095_10155</name>
</gene>
<dbReference type="AlphaFoldDB" id="A0A318TVI1"/>
<dbReference type="Proteomes" id="UP000247416">
    <property type="component" value="Unassembled WGS sequence"/>
</dbReference>
<name>A0A318TVI1_9BACL</name>
<evidence type="ECO:0000313" key="2">
    <source>
        <dbReference type="Proteomes" id="UP000247416"/>
    </source>
</evidence>
<accession>A0A318TVI1</accession>
<comment type="caution">
    <text evidence="1">The sequence shown here is derived from an EMBL/GenBank/DDBJ whole genome shotgun (WGS) entry which is preliminary data.</text>
</comment>
<reference evidence="1 2" key="1">
    <citation type="submission" date="2018-06" db="EMBL/GenBank/DDBJ databases">
        <title>Genomic Encyclopedia of Archaeal and Bacterial Type Strains, Phase II (KMG-II): from individual species to whole genera.</title>
        <authorList>
            <person name="Goeker M."/>
        </authorList>
    </citation>
    <scope>NUCLEOTIDE SEQUENCE [LARGE SCALE GENOMIC DNA]</scope>
    <source>
        <strain evidence="1 2">KACC 16626</strain>
    </source>
</reference>
<evidence type="ECO:0000313" key="1">
    <source>
        <dbReference type="EMBL" id="PYF08836.1"/>
    </source>
</evidence>
<protein>
    <submittedName>
        <fullName evidence="1">Uncharacterized protein</fullName>
    </submittedName>
</protein>
<proteinExistence type="predicted"/>
<keyword evidence="2" id="KW-1185">Reference proteome</keyword>
<sequence length="44" mass="4913">MTNPKYAASMESIVLNPHYSQVGTLFTSLNFPRPFAGLVRQSKI</sequence>
<dbReference type="EMBL" id="QJTJ01000001">
    <property type="protein sequence ID" value="PYF08836.1"/>
    <property type="molecule type" value="Genomic_DNA"/>
</dbReference>